<evidence type="ECO:0000313" key="4">
    <source>
        <dbReference type="EnsemblPlants" id="Pp3c3_3130V3.1"/>
    </source>
</evidence>
<sequence>MASEAADPSSSGAGAPEEIKISRSIRSCRGCLLYSSIMRERGRNPVCLGLSRSTDAQAYIPDGKMDNEVARNFRNFTDFKYACIGYSTHKEVNSNQLTQPTDSTNELPYCFGLEFLADRKPTTQAVPSTETAPYTNSPPPPKPLERPHREDGPNALPRPPSSIGGLGGGGLSADEFATRFFRSSRLVATAVVNNVGRVASNIRSTIDKIFTSDQGRPKA</sequence>
<dbReference type="PANTHER" id="PTHR34566">
    <property type="entry name" value="ALTERED INHERITANCE OF MITOCHONDRIA PROTEIN"/>
    <property type="match status" value="1"/>
</dbReference>
<dbReference type="PaxDb" id="3218-PP1S1_522V6.1"/>
<dbReference type="AlphaFoldDB" id="A0A2K1KT36"/>
<dbReference type="EnsemblPlants" id="Pp3c3_3130V3.1">
    <property type="protein sequence ID" value="Pp3c3_3130V3.1"/>
    <property type="gene ID" value="Pp3c3_3130"/>
</dbReference>
<feature type="compositionally biased region" description="Polar residues" evidence="1">
    <location>
        <begin position="124"/>
        <end position="135"/>
    </location>
</feature>
<reference evidence="3 5" key="2">
    <citation type="journal article" date="2018" name="Plant J.">
        <title>The Physcomitrella patens chromosome-scale assembly reveals moss genome structure and evolution.</title>
        <authorList>
            <person name="Lang D."/>
            <person name="Ullrich K.K."/>
            <person name="Murat F."/>
            <person name="Fuchs J."/>
            <person name="Jenkins J."/>
            <person name="Haas F.B."/>
            <person name="Piednoel M."/>
            <person name="Gundlach H."/>
            <person name="Van Bel M."/>
            <person name="Meyberg R."/>
            <person name="Vives C."/>
            <person name="Morata J."/>
            <person name="Symeonidi A."/>
            <person name="Hiss M."/>
            <person name="Muchero W."/>
            <person name="Kamisugi Y."/>
            <person name="Saleh O."/>
            <person name="Blanc G."/>
            <person name="Decker E.L."/>
            <person name="van Gessel N."/>
            <person name="Grimwood J."/>
            <person name="Hayes R.D."/>
            <person name="Graham S.W."/>
            <person name="Gunter L.E."/>
            <person name="McDaniel S.F."/>
            <person name="Hoernstein S.N.W."/>
            <person name="Larsson A."/>
            <person name="Li F.W."/>
            <person name="Perroud P.F."/>
            <person name="Phillips J."/>
            <person name="Ranjan P."/>
            <person name="Rokshar D.S."/>
            <person name="Rothfels C.J."/>
            <person name="Schneider L."/>
            <person name="Shu S."/>
            <person name="Stevenson D.W."/>
            <person name="Thummler F."/>
            <person name="Tillich M."/>
            <person name="Villarreal Aguilar J.C."/>
            <person name="Widiez T."/>
            <person name="Wong G.K."/>
            <person name="Wymore A."/>
            <person name="Zhang Y."/>
            <person name="Zimmer A.D."/>
            <person name="Quatrano R.S."/>
            <person name="Mayer K.F.X."/>
            <person name="Goodstein D."/>
            <person name="Casacuberta J.M."/>
            <person name="Vandepoele K."/>
            <person name="Reski R."/>
            <person name="Cuming A.C."/>
            <person name="Tuskan G.A."/>
            <person name="Maumus F."/>
            <person name="Salse J."/>
            <person name="Schmutz J."/>
            <person name="Rensing S.A."/>
        </authorList>
    </citation>
    <scope>NUCLEOTIDE SEQUENCE [LARGE SCALE GENOMIC DNA]</scope>
    <source>
        <strain evidence="4 5">cv. Gransden 2004</strain>
    </source>
</reference>
<gene>
    <name evidence="4" type="primary">LOC112279297</name>
    <name evidence="3" type="ORF">PHYPA_003947</name>
</gene>
<dbReference type="Gramene" id="Pp3c3_3130V3.1">
    <property type="protein sequence ID" value="Pp3c3_3130V3.1"/>
    <property type="gene ID" value="Pp3c3_3130"/>
</dbReference>
<proteinExistence type="predicted"/>
<dbReference type="STRING" id="3218.A0A2K1KT36"/>
<name>A0A2K1KT36_PHYPA</name>
<dbReference type="EMBL" id="ABEU02000003">
    <property type="protein sequence ID" value="PNR56954.1"/>
    <property type="molecule type" value="Genomic_DNA"/>
</dbReference>
<keyword evidence="5" id="KW-1185">Reference proteome</keyword>
<reference evidence="4" key="3">
    <citation type="submission" date="2020-12" db="UniProtKB">
        <authorList>
            <consortium name="EnsemblPlants"/>
        </authorList>
    </citation>
    <scope>IDENTIFICATION</scope>
</reference>
<evidence type="ECO:0000256" key="1">
    <source>
        <dbReference type="SAM" id="MobiDB-lite"/>
    </source>
</evidence>
<evidence type="ECO:0000313" key="5">
    <source>
        <dbReference type="Proteomes" id="UP000006727"/>
    </source>
</evidence>
<feature type="region of interest" description="Disordered" evidence="1">
    <location>
        <begin position="124"/>
        <end position="169"/>
    </location>
</feature>
<evidence type="ECO:0000259" key="2">
    <source>
        <dbReference type="Pfam" id="PF26631"/>
    </source>
</evidence>
<evidence type="ECO:0000313" key="3">
    <source>
        <dbReference type="EMBL" id="PNR56954.1"/>
    </source>
</evidence>
<dbReference type="Gramene" id="Pp3c3_3130V3.2">
    <property type="protein sequence ID" value="Pp3c3_3130V3.2"/>
    <property type="gene ID" value="Pp3c3_3130"/>
</dbReference>
<dbReference type="PANTHER" id="PTHR34566:SF2">
    <property type="entry name" value="ALTERED INHERITANCE OF MITOCHONDRIA PROTEIN"/>
    <property type="match status" value="1"/>
</dbReference>
<reference evidence="3 5" key="1">
    <citation type="journal article" date="2008" name="Science">
        <title>The Physcomitrella genome reveals evolutionary insights into the conquest of land by plants.</title>
        <authorList>
            <person name="Rensing S."/>
            <person name="Lang D."/>
            <person name="Zimmer A."/>
            <person name="Terry A."/>
            <person name="Salamov A."/>
            <person name="Shapiro H."/>
            <person name="Nishiyama T."/>
            <person name="Perroud P.-F."/>
            <person name="Lindquist E."/>
            <person name="Kamisugi Y."/>
            <person name="Tanahashi T."/>
            <person name="Sakakibara K."/>
            <person name="Fujita T."/>
            <person name="Oishi K."/>
            <person name="Shin-I T."/>
            <person name="Kuroki Y."/>
            <person name="Toyoda A."/>
            <person name="Suzuki Y."/>
            <person name="Hashimoto A."/>
            <person name="Yamaguchi K."/>
            <person name="Sugano A."/>
            <person name="Kohara Y."/>
            <person name="Fujiyama A."/>
            <person name="Anterola A."/>
            <person name="Aoki S."/>
            <person name="Ashton N."/>
            <person name="Barbazuk W.B."/>
            <person name="Barker E."/>
            <person name="Bennetzen J."/>
            <person name="Bezanilla M."/>
            <person name="Blankenship R."/>
            <person name="Cho S.H."/>
            <person name="Dutcher S."/>
            <person name="Estelle M."/>
            <person name="Fawcett J.A."/>
            <person name="Gundlach H."/>
            <person name="Hanada K."/>
            <person name="Heyl A."/>
            <person name="Hicks K.A."/>
            <person name="Hugh J."/>
            <person name="Lohr M."/>
            <person name="Mayer K."/>
            <person name="Melkozernov A."/>
            <person name="Murata T."/>
            <person name="Nelson D."/>
            <person name="Pils B."/>
            <person name="Prigge M."/>
            <person name="Reiss B."/>
            <person name="Renner T."/>
            <person name="Rombauts S."/>
            <person name="Rushton P."/>
            <person name="Sanderfoot A."/>
            <person name="Schween G."/>
            <person name="Shiu S.-H."/>
            <person name="Stueber K."/>
            <person name="Theodoulou F.L."/>
            <person name="Tu H."/>
            <person name="Van de Peer Y."/>
            <person name="Verrier P.J."/>
            <person name="Waters E."/>
            <person name="Wood A."/>
            <person name="Yang L."/>
            <person name="Cove D."/>
            <person name="Cuming A."/>
            <person name="Hasebe M."/>
            <person name="Lucas S."/>
            <person name="Mishler D.B."/>
            <person name="Reski R."/>
            <person name="Grigoriev I."/>
            <person name="Quatrano R.S."/>
            <person name="Boore J.L."/>
        </authorList>
    </citation>
    <scope>NUCLEOTIDE SEQUENCE [LARGE SCALE GENOMIC DNA]</scope>
    <source>
        <strain evidence="4 5">cv. Gransden 2004</strain>
    </source>
</reference>
<dbReference type="OMA" id="RRYKPGH"/>
<dbReference type="GeneID" id="112279297"/>
<protein>
    <recommendedName>
        <fullName evidence="2">DUF8204 domain-containing protein</fullName>
    </recommendedName>
</protein>
<dbReference type="RefSeq" id="XP_024369355.1">
    <property type="nucleotide sequence ID" value="XM_024513587.2"/>
</dbReference>
<organism evidence="3">
    <name type="scientific">Physcomitrium patens</name>
    <name type="common">Spreading-leaved earth moss</name>
    <name type="synonym">Physcomitrella patens</name>
    <dbReference type="NCBI Taxonomy" id="3218"/>
    <lineage>
        <taxon>Eukaryota</taxon>
        <taxon>Viridiplantae</taxon>
        <taxon>Streptophyta</taxon>
        <taxon>Embryophyta</taxon>
        <taxon>Bryophyta</taxon>
        <taxon>Bryophytina</taxon>
        <taxon>Bryopsida</taxon>
        <taxon>Funariidae</taxon>
        <taxon>Funariales</taxon>
        <taxon>Funariaceae</taxon>
        <taxon>Physcomitrium</taxon>
    </lineage>
</organism>
<dbReference type="Proteomes" id="UP000006727">
    <property type="component" value="Chromosome 3"/>
</dbReference>
<dbReference type="Pfam" id="PF26631">
    <property type="entry name" value="DUF8204"/>
    <property type="match status" value="1"/>
</dbReference>
<accession>A0A2K1KT36</accession>
<dbReference type="EnsemblPlants" id="Pp3c3_3130V3.2">
    <property type="protein sequence ID" value="Pp3c3_3130V3.2"/>
    <property type="gene ID" value="Pp3c3_3130"/>
</dbReference>
<dbReference type="InterPro" id="IPR058517">
    <property type="entry name" value="DUF8204"/>
</dbReference>
<feature type="domain" description="DUF8204" evidence="2">
    <location>
        <begin position="26"/>
        <end position="116"/>
    </location>
</feature>
<feature type="compositionally biased region" description="Basic and acidic residues" evidence="1">
    <location>
        <begin position="143"/>
        <end position="152"/>
    </location>
</feature>